<name>A0A5J4T454_9EUKA</name>
<accession>A0A5J4T454</accession>
<organism evidence="2 3">
    <name type="scientific">Streblomastix strix</name>
    <dbReference type="NCBI Taxonomy" id="222440"/>
    <lineage>
        <taxon>Eukaryota</taxon>
        <taxon>Metamonada</taxon>
        <taxon>Preaxostyla</taxon>
        <taxon>Oxymonadida</taxon>
        <taxon>Streblomastigidae</taxon>
        <taxon>Streblomastix</taxon>
    </lineage>
</organism>
<reference evidence="2 3" key="1">
    <citation type="submission" date="2019-03" db="EMBL/GenBank/DDBJ databases">
        <title>Single cell metagenomics reveals metabolic interactions within the superorganism composed of flagellate Streblomastix strix and complex community of Bacteroidetes bacteria on its surface.</title>
        <authorList>
            <person name="Treitli S.C."/>
            <person name="Kolisko M."/>
            <person name="Husnik F."/>
            <person name="Keeling P."/>
            <person name="Hampl V."/>
        </authorList>
    </citation>
    <scope>NUCLEOTIDE SEQUENCE [LARGE SCALE GENOMIC DNA]</scope>
    <source>
        <strain evidence="2">ST1C</strain>
    </source>
</reference>
<comment type="caution">
    <text evidence="2">The sequence shown here is derived from an EMBL/GenBank/DDBJ whole genome shotgun (WGS) entry which is preliminary data.</text>
</comment>
<gene>
    <name evidence="2" type="ORF">EZS28_051234</name>
</gene>
<sequence>MELHWEEKISRIKNGTDKETFKLKEQWEMNQGIFCYSTLSTSLDDHINEDENDFGINDNDNDNSQQQDQSNKNDNYKANNIESQQSNQYPYEVDEDEDRQSNDAIEAMIMTKETLTLFSSTMQRLQFNTSPVDD</sequence>
<proteinExistence type="predicted"/>
<protein>
    <submittedName>
        <fullName evidence="2">Uncharacterized protein</fullName>
    </submittedName>
</protein>
<feature type="non-terminal residue" evidence="2">
    <location>
        <position position="134"/>
    </location>
</feature>
<dbReference type="EMBL" id="SNRW01038513">
    <property type="protein sequence ID" value="KAA6353239.1"/>
    <property type="molecule type" value="Genomic_DNA"/>
</dbReference>
<feature type="compositionally biased region" description="Low complexity" evidence="1">
    <location>
        <begin position="54"/>
        <end position="73"/>
    </location>
</feature>
<evidence type="ECO:0000313" key="3">
    <source>
        <dbReference type="Proteomes" id="UP000324800"/>
    </source>
</evidence>
<evidence type="ECO:0000256" key="1">
    <source>
        <dbReference type="SAM" id="MobiDB-lite"/>
    </source>
</evidence>
<dbReference type="Proteomes" id="UP000324800">
    <property type="component" value="Unassembled WGS sequence"/>
</dbReference>
<feature type="region of interest" description="Disordered" evidence="1">
    <location>
        <begin position="46"/>
        <end position="102"/>
    </location>
</feature>
<dbReference type="AlphaFoldDB" id="A0A5J4T454"/>
<feature type="compositionally biased region" description="Polar residues" evidence="1">
    <location>
        <begin position="76"/>
        <end position="89"/>
    </location>
</feature>
<evidence type="ECO:0000313" key="2">
    <source>
        <dbReference type="EMBL" id="KAA6353239.1"/>
    </source>
</evidence>